<dbReference type="PANTHER" id="PTHR33317:SF4">
    <property type="entry name" value="POLYNUCLEOTIDYL TRANSFERASE, RIBONUCLEASE H-LIKE SUPERFAMILY PROTEIN"/>
    <property type="match status" value="1"/>
</dbReference>
<name>A0A1G2MCZ0_9BACT</name>
<dbReference type="InterPro" id="IPR012337">
    <property type="entry name" value="RNaseH-like_sf"/>
</dbReference>
<dbReference type="InterPro" id="IPR005227">
    <property type="entry name" value="YqgF"/>
</dbReference>
<gene>
    <name evidence="7" type="ORF">A2W52_01935</name>
</gene>
<evidence type="ECO:0000256" key="1">
    <source>
        <dbReference type="ARBA" id="ARBA00022490"/>
    </source>
</evidence>
<dbReference type="InterPro" id="IPR037027">
    <property type="entry name" value="YqgF/RNaseH-like_dom_sf"/>
</dbReference>
<dbReference type="CDD" id="cd16964">
    <property type="entry name" value="YqgF"/>
    <property type="match status" value="1"/>
</dbReference>
<reference evidence="7 8" key="1">
    <citation type="journal article" date="2016" name="Nat. Commun.">
        <title>Thousands of microbial genomes shed light on interconnected biogeochemical processes in an aquifer system.</title>
        <authorList>
            <person name="Anantharaman K."/>
            <person name="Brown C.T."/>
            <person name="Hug L.A."/>
            <person name="Sharon I."/>
            <person name="Castelle C.J."/>
            <person name="Probst A.J."/>
            <person name="Thomas B.C."/>
            <person name="Singh A."/>
            <person name="Wilkins M.J."/>
            <person name="Karaoz U."/>
            <person name="Brodie E.L."/>
            <person name="Williams K.H."/>
            <person name="Hubbard S.S."/>
            <person name="Banfield J.F."/>
        </authorList>
    </citation>
    <scope>NUCLEOTIDE SEQUENCE [LARGE SCALE GENOMIC DNA]</scope>
</reference>
<accession>A0A1G2MCZ0</accession>
<dbReference type="SMART" id="SM00732">
    <property type="entry name" value="YqgFc"/>
    <property type="match status" value="1"/>
</dbReference>
<dbReference type="Pfam" id="PF03652">
    <property type="entry name" value="RuvX"/>
    <property type="match status" value="1"/>
</dbReference>
<dbReference type="GO" id="GO:0000967">
    <property type="term" value="P:rRNA 5'-end processing"/>
    <property type="evidence" value="ECO:0007669"/>
    <property type="project" value="UniProtKB-UniRule"/>
</dbReference>
<keyword evidence="3 5" id="KW-0540">Nuclease</keyword>
<dbReference type="InterPro" id="IPR006641">
    <property type="entry name" value="YqgF/RNaseH-like_dom"/>
</dbReference>
<dbReference type="GO" id="GO:0016788">
    <property type="term" value="F:hydrolase activity, acting on ester bonds"/>
    <property type="evidence" value="ECO:0007669"/>
    <property type="project" value="UniProtKB-UniRule"/>
</dbReference>
<evidence type="ECO:0000313" key="8">
    <source>
        <dbReference type="Proteomes" id="UP000176493"/>
    </source>
</evidence>
<keyword evidence="2 5" id="KW-0690">Ribosome biogenesis</keyword>
<sequence>MRYLGIDFGARRVGLALSDESGTLAFPHSVLINNKQLLSNVKGIVQEQKVEIIVLGESKDFKWEGNPIAAKADRFKKALEAVTRKQVAYEPEFLTSVQAGQKHSRRPDGIRGSRLRARRRKTNTMLDASAAAIILQSFLDHKS</sequence>
<dbReference type="AlphaFoldDB" id="A0A1G2MCZ0"/>
<comment type="caution">
    <text evidence="7">The sequence shown here is derived from an EMBL/GenBank/DDBJ whole genome shotgun (WGS) entry which is preliminary data.</text>
</comment>
<evidence type="ECO:0000256" key="5">
    <source>
        <dbReference type="HAMAP-Rule" id="MF_00651"/>
    </source>
</evidence>
<proteinExistence type="inferred from homology"/>
<protein>
    <recommendedName>
        <fullName evidence="5">Putative pre-16S rRNA nuclease</fullName>
        <ecNumber evidence="5">3.1.-.-</ecNumber>
    </recommendedName>
</protein>
<organism evidence="7 8">
    <name type="scientific">Candidatus Taylorbacteria bacterium RIFCSPHIGHO2_02_49_25</name>
    <dbReference type="NCBI Taxonomy" id="1802305"/>
    <lineage>
        <taxon>Bacteria</taxon>
        <taxon>Candidatus Tayloriibacteriota</taxon>
    </lineage>
</organism>
<dbReference type="GO" id="GO:0005829">
    <property type="term" value="C:cytosol"/>
    <property type="evidence" value="ECO:0007669"/>
    <property type="project" value="TreeGrafter"/>
</dbReference>
<comment type="function">
    <text evidence="5">Could be a nuclease involved in processing of the 5'-end of pre-16S rRNA.</text>
</comment>
<evidence type="ECO:0000313" key="7">
    <source>
        <dbReference type="EMBL" id="OHA21584.1"/>
    </source>
</evidence>
<dbReference type="EC" id="3.1.-.-" evidence="5"/>
<evidence type="ECO:0000259" key="6">
    <source>
        <dbReference type="SMART" id="SM00732"/>
    </source>
</evidence>
<dbReference type="Proteomes" id="UP000176493">
    <property type="component" value="Unassembled WGS sequence"/>
</dbReference>
<evidence type="ECO:0000256" key="3">
    <source>
        <dbReference type="ARBA" id="ARBA00022722"/>
    </source>
</evidence>
<evidence type="ECO:0000256" key="4">
    <source>
        <dbReference type="ARBA" id="ARBA00022801"/>
    </source>
</evidence>
<dbReference type="EMBL" id="MHRJ01000043">
    <property type="protein sequence ID" value="OHA21584.1"/>
    <property type="molecule type" value="Genomic_DNA"/>
</dbReference>
<comment type="subcellular location">
    <subcellularLocation>
        <location evidence="5">Cytoplasm</location>
    </subcellularLocation>
</comment>
<dbReference type="HAMAP" id="MF_00651">
    <property type="entry name" value="Nuclease_YqgF"/>
    <property type="match status" value="1"/>
</dbReference>
<dbReference type="Gene3D" id="3.30.420.140">
    <property type="entry name" value="YqgF/RNase H-like domain"/>
    <property type="match status" value="1"/>
</dbReference>
<evidence type="ECO:0000256" key="2">
    <source>
        <dbReference type="ARBA" id="ARBA00022517"/>
    </source>
</evidence>
<keyword evidence="1 5" id="KW-0963">Cytoplasm</keyword>
<keyword evidence="4 5" id="KW-0378">Hydrolase</keyword>
<feature type="domain" description="YqgF/RNase H-like" evidence="6">
    <location>
        <begin position="1"/>
        <end position="99"/>
    </location>
</feature>
<comment type="similarity">
    <text evidence="5">Belongs to the YqgF HJR family.</text>
</comment>
<dbReference type="NCBIfam" id="TIGR00250">
    <property type="entry name" value="RNAse_H_YqgF"/>
    <property type="match status" value="1"/>
</dbReference>
<dbReference type="SUPFAM" id="SSF53098">
    <property type="entry name" value="Ribonuclease H-like"/>
    <property type="match status" value="1"/>
</dbReference>
<dbReference type="PANTHER" id="PTHR33317">
    <property type="entry name" value="POLYNUCLEOTIDYL TRANSFERASE, RIBONUCLEASE H-LIKE SUPERFAMILY PROTEIN"/>
    <property type="match status" value="1"/>
</dbReference>
<dbReference type="GO" id="GO:0004518">
    <property type="term" value="F:nuclease activity"/>
    <property type="evidence" value="ECO:0007669"/>
    <property type="project" value="UniProtKB-KW"/>
</dbReference>